<sequence>METAVVLNVIVDNLMEMNEYFSNVATGEGAAPLLILVGTLLIVFSLGVFGVLTLGALGSLVTGN</sequence>
<evidence type="ECO:0000313" key="2">
    <source>
        <dbReference type="EMBL" id="ELY87190.1"/>
    </source>
</evidence>
<protein>
    <submittedName>
        <fullName evidence="2">Uncharacterized protein</fullName>
    </submittedName>
</protein>
<dbReference type="OrthoDB" id="155914at2157"/>
<dbReference type="Proteomes" id="UP000011648">
    <property type="component" value="Unassembled WGS sequence"/>
</dbReference>
<dbReference type="EMBL" id="AOIL01000055">
    <property type="protein sequence ID" value="ELY87190.1"/>
    <property type="molecule type" value="Genomic_DNA"/>
</dbReference>
<keyword evidence="3" id="KW-1185">Reference proteome</keyword>
<dbReference type="AlphaFoldDB" id="L9ZKY6"/>
<name>L9ZKY6_9EURY</name>
<evidence type="ECO:0000313" key="3">
    <source>
        <dbReference type="Proteomes" id="UP000011648"/>
    </source>
</evidence>
<dbReference type="InterPro" id="IPR058337">
    <property type="entry name" value="DUF8024"/>
</dbReference>
<gene>
    <name evidence="2" type="ORF">C484_17556</name>
</gene>
<evidence type="ECO:0000256" key="1">
    <source>
        <dbReference type="SAM" id="Phobius"/>
    </source>
</evidence>
<comment type="caution">
    <text evidence="2">The sequence shown here is derived from an EMBL/GenBank/DDBJ whole genome shotgun (WGS) entry which is preliminary data.</text>
</comment>
<keyword evidence="1" id="KW-0472">Membrane</keyword>
<keyword evidence="1" id="KW-0812">Transmembrane</keyword>
<keyword evidence="1" id="KW-1133">Transmembrane helix</keyword>
<feature type="transmembrane region" description="Helical" evidence="1">
    <location>
        <begin position="33"/>
        <end position="61"/>
    </location>
</feature>
<organism evidence="2 3">
    <name type="scientific">Natrialba taiwanensis DSM 12281</name>
    <dbReference type="NCBI Taxonomy" id="1230458"/>
    <lineage>
        <taxon>Archaea</taxon>
        <taxon>Methanobacteriati</taxon>
        <taxon>Methanobacteriota</taxon>
        <taxon>Stenosarchaea group</taxon>
        <taxon>Halobacteria</taxon>
        <taxon>Halobacteriales</taxon>
        <taxon>Natrialbaceae</taxon>
        <taxon>Natrialba</taxon>
    </lineage>
</organism>
<dbReference type="PATRIC" id="fig|1230458.4.peg.3562"/>
<dbReference type="Pfam" id="PF26067">
    <property type="entry name" value="DUF8024"/>
    <property type="match status" value="1"/>
</dbReference>
<reference evidence="2 3" key="1">
    <citation type="journal article" date="2014" name="PLoS Genet.">
        <title>Phylogenetically driven sequencing of extremely halophilic archaea reveals strategies for static and dynamic osmo-response.</title>
        <authorList>
            <person name="Becker E.A."/>
            <person name="Seitzer P.M."/>
            <person name="Tritt A."/>
            <person name="Larsen D."/>
            <person name="Krusor M."/>
            <person name="Yao A.I."/>
            <person name="Wu D."/>
            <person name="Madern D."/>
            <person name="Eisen J.A."/>
            <person name="Darling A.E."/>
            <person name="Facciotti M.T."/>
        </authorList>
    </citation>
    <scope>NUCLEOTIDE SEQUENCE [LARGE SCALE GENOMIC DNA]</scope>
    <source>
        <strain evidence="2 3">DSM 12281</strain>
    </source>
</reference>
<proteinExistence type="predicted"/>
<dbReference type="RefSeq" id="WP_006827142.1">
    <property type="nucleotide sequence ID" value="NZ_AOIL01000055.1"/>
</dbReference>
<accession>L9ZKY6</accession>